<proteinExistence type="predicted"/>
<name>A0A0W8G5Q7_9ZZZZ</name>
<protein>
    <recommendedName>
        <fullName evidence="1">PilZ domain-containing protein</fullName>
    </recommendedName>
</protein>
<evidence type="ECO:0000313" key="2">
    <source>
        <dbReference type="EMBL" id="KUG28475.1"/>
    </source>
</evidence>
<dbReference type="EMBL" id="LNQE01000216">
    <property type="protein sequence ID" value="KUG28475.1"/>
    <property type="molecule type" value="Genomic_DNA"/>
</dbReference>
<evidence type="ECO:0000259" key="1">
    <source>
        <dbReference type="Pfam" id="PF07238"/>
    </source>
</evidence>
<accession>A0A0W8G5Q7</accession>
<dbReference type="AlphaFoldDB" id="A0A0W8G5Q7"/>
<feature type="domain" description="PilZ" evidence="1">
    <location>
        <begin position="162"/>
        <end position="248"/>
    </location>
</feature>
<comment type="caution">
    <text evidence="2">The sequence shown here is derived from an EMBL/GenBank/DDBJ whole genome shotgun (WGS) entry which is preliminary data.</text>
</comment>
<dbReference type="InterPro" id="IPR009875">
    <property type="entry name" value="PilZ_domain"/>
</dbReference>
<dbReference type="Pfam" id="PF07238">
    <property type="entry name" value="PilZ"/>
    <property type="match status" value="1"/>
</dbReference>
<organism evidence="2">
    <name type="scientific">hydrocarbon metagenome</name>
    <dbReference type="NCBI Taxonomy" id="938273"/>
    <lineage>
        <taxon>unclassified sequences</taxon>
        <taxon>metagenomes</taxon>
        <taxon>ecological metagenomes</taxon>
    </lineage>
</organism>
<sequence>MLRRILSFFRPKKTSTGTRQLLEEAAAQRAVFRIAVGEGSGDRHYFLAAEFTPGGLELEPKGLRLDTFLHWKGQSFPFRFILCSRDCGRTRLFEFTSRVLSVAPRQGRLVLAQPSAITPLERRQNVRIALQMRHMPRLGVWPVIGGGGKAAPRIMSRPILDIPPGHSSIGLTIRNLSSGGMRLSLSKPDFSNNEVHLEPGKRLLLELNFAGKAFDSRHLFRLISRVCNVVPGQGGRVEVGMQFLALHQTGKKPAWKSVEQGGVDEIGRLVHRFQVEYYKEIKKRLDGMPAREPGGISKAS</sequence>
<dbReference type="GO" id="GO:0035438">
    <property type="term" value="F:cyclic-di-GMP binding"/>
    <property type="evidence" value="ECO:0007669"/>
    <property type="project" value="InterPro"/>
</dbReference>
<reference evidence="2" key="1">
    <citation type="journal article" date="2015" name="Proc. Natl. Acad. Sci. U.S.A.">
        <title>Networks of energetic and metabolic interactions define dynamics in microbial communities.</title>
        <authorList>
            <person name="Embree M."/>
            <person name="Liu J.K."/>
            <person name="Al-Bassam M.M."/>
            <person name="Zengler K."/>
        </authorList>
    </citation>
    <scope>NUCLEOTIDE SEQUENCE</scope>
</reference>
<gene>
    <name evidence="2" type="ORF">ASZ90_001646</name>
</gene>